<evidence type="ECO:0000313" key="3">
    <source>
        <dbReference type="Proteomes" id="UP000198641"/>
    </source>
</evidence>
<accession>A0A1G7UK26</accession>
<name>A0A1G7UK26_9GAMM</name>
<evidence type="ECO:0000256" key="1">
    <source>
        <dbReference type="SAM" id="SignalP"/>
    </source>
</evidence>
<dbReference type="PROSITE" id="PS51257">
    <property type="entry name" value="PROKAR_LIPOPROTEIN"/>
    <property type="match status" value="1"/>
</dbReference>
<gene>
    <name evidence="2" type="ORF">SAMN05216571_1156</name>
</gene>
<feature type="chain" id="PRO_5011506563" description="Lipoprotein" evidence="1">
    <location>
        <begin position="22"/>
        <end position="141"/>
    </location>
</feature>
<reference evidence="2 3" key="1">
    <citation type="submission" date="2016-10" db="EMBL/GenBank/DDBJ databases">
        <authorList>
            <person name="de Groot N.N."/>
        </authorList>
    </citation>
    <scope>NUCLEOTIDE SEQUENCE [LARGE SCALE GENOMIC DNA]</scope>
    <source>
        <strain evidence="2 3">BH539</strain>
    </source>
</reference>
<organism evidence="2 3">
    <name type="scientific">Onishia taeanensis</name>
    <dbReference type="NCBI Taxonomy" id="284577"/>
    <lineage>
        <taxon>Bacteria</taxon>
        <taxon>Pseudomonadati</taxon>
        <taxon>Pseudomonadota</taxon>
        <taxon>Gammaproteobacteria</taxon>
        <taxon>Oceanospirillales</taxon>
        <taxon>Halomonadaceae</taxon>
        <taxon>Onishia</taxon>
    </lineage>
</organism>
<dbReference type="Proteomes" id="UP000198641">
    <property type="component" value="Unassembled WGS sequence"/>
</dbReference>
<keyword evidence="1" id="KW-0732">Signal</keyword>
<sequence length="141" mass="15705">MKKQYLFFVLMSVLVSGCTNVASDVARYIEPTASSHLKASALFSTASDYFTQVGYQCIADEASPILKCTKELRDLYIHQTTAVVEIFPGDEKEAEYILVAERWDEGLIPGEFISGNFRNEDVANFCGYIQEKGLAVCRISP</sequence>
<protein>
    <recommendedName>
        <fullName evidence="4">Lipoprotein</fullName>
    </recommendedName>
</protein>
<keyword evidence="3" id="KW-1185">Reference proteome</keyword>
<dbReference type="STRING" id="284577.SAMN05216571_1156"/>
<dbReference type="AlphaFoldDB" id="A0A1G7UK26"/>
<feature type="signal peptide" evidence="1">
    <location>
        <begin position="1"/>
        <end position="21"/>
    </location>
</feature>
<evidence type="ECO:0000313" key="2">
    <source>
        <dbReference type="EMBL" id="SDG47449.1"/>
    </source>
</evidence>
<proteinExistence type="predicted"/>
<evidence type="ECO:0008006" key="4">
    <source>
        <dbReference type="Google" id="ProtNLM"/>
    </source>
</evidence>
<dbReference type="EMBL" id="FNCI01000015">
    <property type="protein sequence ID" value="SDG47449.1"/>
    <property type="molecule type" value="Genomic_DNA"/>
</dbReference>
<dbReference type="OrthoDB" id="6078867at2"/>
<dbReference type="RefSeq" id="WP_092528150.1">
    <property type="nucleotide sequence ID" value="NZ_FNCI01000015.1"/>
</dbReference>